<dbReference type="PANTHER" id="PTHR44111:SF1">
    <property type="entry name" value="ELONGATOR COMPLEX PROTEIN 2"/>
    <property type="match status" value="1"/>
</dbReference>
<proteinExistence type="inferred from homology"/>
<dbReference type="GO" id="GO:0005634">
    <property type="term" value="C:nucleus"/>
    <property type="evidence" value="ECO:0007669"/>
    <property type="project" value="UniProtKB-SubCell"/>
</dbReference>
<evidence type="ECO:0000256" key="9">
    <source>
        <dbReference type="ARBA" id="ARBA00022737"/>
    </source>
</evidence>
<dbReference type="InterPro" id="IPR036322">
    <property type="entry name" value="WD40_repeat_dom_sf"/>
</dbReference>
<dbReference type="InterPro" id="IPR015943">
    <property type="entry name" value="WD40/YVTN_repeat-like_dom_sf"/>
</dbReference>
<dbReference type="InterPro" id="IPR001680">
    <property type="entry name" value="WD40_rpt"/>
</dbReference>
<dbReference type="SMART" id="SM00320">
    <property type="entry name" value="WD40"/>
    <property type="match status" value="11"/>
</dbReference>
<reference evidence="11" key="1">
    <citation type="submission" date="2023-10" db="EMBL/GenBank/DDBJ databases">
        <authorList>
            <person name="Noh H."/>
        </authorList>
    </citation>
    <scope>NUCLEOTIDE SEQUENCE</scope>
    <source>
        <strain evidence="11">DUCC4014</strain>
    </source>
</reference>
<comment type="similarity">
    <text evidence="4">Belongs to the WD repeat ELP2 family.</text>
</comment>
<dbReference type="RefSeq" id="XP_062627393.1">
    <property type="nucleotide sequence ID" value="XM_062771409.1"/>
</dbReference>
<evidence type="ECO:0000256" key="8">
    <source>
        <dbReference type="ARBA" id="ARBA00022694"/>
    </source>
</evidence>
<evidence type="ECO:0000256" key="6">
    <source>
        <dbReference type="ARBA" id="ARBA00022490"/>
    </source>
</evidence>
<dbReference type="SUPFAM" id="SSF101908">
    <property type="entry name" value="Putative isomerase YbhE"/>
    <property type="match status" value="1"/>
</dbReference>
<keyword evidence="8" id="KW-0819">tRNA processing</keyword>
<evidence type="ECO:0000256" key="3">
    <source>
        <dbReference type="ARBA" id="ARBA00005043"/>
    </source>
</evidence>
<keyword evidence="12" id="KW-1185">Reference proteome</keyword>
<evidence type="ECO:0000313" key="12">
    <source>
        <dbReference type="Proteomes" id="UP000827549"/>
    </source>
</evidence>
<dbReference type="Pfam" id="PF00400">
    <property type="entry name" value="WD40"/>
    <property type="match status" value="5"/>
</dbReference>
<comment type="pathway">
    <text evidence="3">tRNA modification; 5-methoxycarbonylmethyl-2-thiouridine-tRNA biosynthesis.</text>
</comment>
<dbReference type="GeneID" id="87808122"/>
<evidence type="ECO:0000256" key="4">
    <source>
        <dbReference type="ARBA" id="ARBA00005881"/>
    </source>
</evidence>
<evidence type="ECO:0000256" key="10">
    <source>
        <dbReference type="ARBA" id="ARBA00023242"/>
    </source>
</evidence>
<dbReference type="PANTHER" id="PTHR44111">
    <property type="entry name" value="ELONGATOR COMPLEX PROTEIN 2"/>
    <property type="match status" value="1"/>
</dbReference>
<keyword evidence="9" id="KW-0677">Repeat</keyword>
<evidence type="ECO:0000256" key="7">
    <source>
        <dbReference type="ARBA" id="ARBA00022574"/>
    </source>
</evidence>
<comment type="subcellular location">
    <subcellularLocation>
        <location evidence="2">Cytoplasm</location>
    </subcellularLocation>
    <subcellularLocation>
        <location evidence="1">Nucleus</location>
    </subcellularLocation>
</comment>
<dbReference type="EMBL" id="CP086716">
    <property type="protein sequence ID" value="WOO81361.1"/>
    <property type="molecule type" value="Genomic_DNA"/>
</dbReference>
<organism evidence="11 12">
    <name type="scientific">Vanrija pseudolonga</name>
    <dbReference type="NCBI Taxonomy" id="143232"/>
    <lineage>
        <taxon>Eukaryota</taxon>
        <taxon>Fungi</taxon>
        <taxon>Dikarya</taxon>
        <taxon>Basidiomycota</taxon>
        <taxon>Agaricomycotina</taxon>
        <taxon>Tremellomycetes</taxon>
        <taxon>Trichosporonales</taxon>
        <taxon>Trichosporonaceae</taxon>
        <taxon>Vanrija</taxon>
    </lineage>
</organism>
<dbReference type="GO" id="GO:0005737">
    <property type="term" value="C:cytoplasm"/>
    <property type="evidence" value="ECO:0007669"/>
    <property type="project" value="UniProtKB-SubCell"/>
</dbReference>
<evidence type="ECO:0000256" key="1">
    <source>
        <dbReference type="ARBA" id="ARBA00004123"/>
    </source>
</evidence>
<dbReference type="AlphaFoldDB" id="A0AAF0YBH1"/>
<dbReference type="GO" id="GO:0002098">
    <property type="term" value="P:tRNA wobble uridine modification"/>
    <property type="evidence" value="ECO:0007669"/>
    <property type="project" value="InterPro"/>
</dbReference>
<evidence type="ECO:0000256" key="5">
    <source>
        <dbReference type="ARBA" id="ARBA00020267"/>
    </source>
</evidence>
<name>A0AAF0YBH1_9TREE</name>
<evidence type="ECO:0000256" key="2">
    <source>
        <dbReference type="ARBA" id="ARBA00004496"/>
    </source>
</evidence>
<dbReference type="InterPro" id="IPR037289">
    <property type="entry name" value="Elp2"/>
</dbReference>
<dbReference type="Gene3D" id="2.130.10.10">
    <property type="entry name" value="YVTN repeat-like/Quinoprotein amine dehydrogenase"/>
    <property type="match status" value="3"/>
</dbReference>
<gene>
    <name evidence="11" type="primary">Elp2</name>
    <name evidence="11" type="ORF">LOC62_03G004890</name>
</gene>
<dbReference type="Proteomes" id="UP000827549">
    <property type="component" value="Chromosome 3"/>
</dbReference>
<keyword evidence="10" id="KW-0539">Nucleus</keyword>
<dbReference type="GO" id="GO:0033588">
    <property type="term" value="C:elongator holoenzyme complex"/>
    <property type="evidence" value="ECO:0007669"/>
    <property type="project" value="InterPro"/>
</dbReference>
<accession>A0AAF0YBH1</accession>
<sequence length="785" mass="82377">MPATLTTAYISIGANRSSSGSACSSSGIFAYAADNTVALWDSNGASGVYTTLLGHKGHVTTVKVVSEHNGRVVFVSGDSVGGVRLWTEGDGRQFTCTASFTSHEGASVSALAVLPTRAGEPVELLTGDSSANVKRWRISGSGEAKHVESLEMKGRLPLDMEVALLPGTTQPVLVIGATDRKVQIWTVQDGEFNLVTWLEGHEDWIRCLSLTTYPSLDGTSTDLLLATGSQDNYIRLWRITPAVAADEGLDILDEFERRLGGEDGSVLSTKAHVLSVEEGGKALKFNITLEALLVGHESGLTNVHWSPATPDSPATLLSSASDNSLVIWAPTAGEHTRDGIWVPEHRFGAFGGRGLAFFGAVWGPRGDSVLTTGWTGGVERWVRSADDDGWVPSSAVTGHFGPVQSVAWDANGDYIVSASADQTSRIHAACAPSGSKTRVWGEIARPQIHGYDLVDAAFITPLRIASAAEEKVLRVFDATEGFAASLKGLGVRDLPEERITQLPKGATVPPLGLSNRALGAAADLEAVGKLHVSNEARDSVSAALTVLPTEEELGTSTLWPEIEKIYGHGYELSTLAASHAGEYVATASRASSAEHAAVRVVSTANWALAATLLGHSLTVTRIAFSPDDTLLLTVSRDRSWRLFARDGAGFVPAAAEERAHARMVLDAAWSPSGDRFATASRDKSVKVWARSGGAWAVAATLKLEQPATAVALTSSPAGGDILAVGTEAGGIEVYAVAASAITPLAAVPAAQAHAGAVYRLAWHPSSLTLASAGHDRAVRVFTLAL</sequence>
<dbReference type="SUPFAM" id="SSF50978">
    <property type="entry name" value="WD40 repeat-like"/>
    <property type="match status" value="2"/>
</dbReference>
<keyword evidence="7" id="KW-0853">WD repeat</keyword>
<keyword evidence="6" id="KW-0963">Cytoplasm</keyword>
<evidence type="ECO:0000313" key="11">
    <source>
        <dbReference type="EMBL" id="WOO81361.1"/>
    </source>
</evidence>
<protein>
    <recommendedName>
        <fullName evidence="5">Elongator complex protein 2</fullName>
    </recommendedName>
</protein>